<feature type="non-terminal residue" evidence="2">
    <location>
        <position position="1"/>
    </location>
</feature>
<gene>
    <name evidence="2" type="ORF">FRX31_027463</name>
</gene>
<keyword evidence="3" id="KW-1185">Reference proteome</keyword>
<dbReference type="AlphaFoldDB" id="A0A7J6VE28"/>
<feature type="region of interest" description="Disordered" evidence="1">
    <location>
        <begin position="30"/>
        <end position="99"/>
    </location>
</feature>
<sequence length="99" mass="11383">KLEREKAKKEERLKKKKQAQYERNVEILNEKGYDGTDSANHVSAALDDSPTRYNESEEEDDDNTAESVYDEGKYLSFFGNESEEEDNEDNADKKGGKKI</sequence>
<feature type="compositionally biased region" description="Basic and acidic residues" evidence="1">
    <location>
        <begin position="90"/>
        <end position="99"/>
    </location>
</feature>
<dbReference type="EMBL" id="JABWDY010034099">
    <property type="protein sequence ID" value="KAF5182951.1"/>
    <property type="molecule type" value="Genomic_DNA"/>
</dbReference>
<name>A0A7J6VE28_THATH</name>
<comment type="caution">
    <text evidence="2">The sequence shown here is derived from an EMBL/GenBank/DDBJ whole genome shotgun (WGS) entry which is preliminary data.</text>
</comment>
<accession>A0A7J6VE28</accession>
<evidence type="ECO:0000313" key="2">
    <source>
        <dbReference type="EMBL" id="KAF5182951.1"/>
    </source>
</evidence>
<reference evidence="2 3" key="1">
    <citation type="submission" date="2020-06" db="EMBL/GenBank/DDBJ databases">
        <title>Transcriptomic and genomic resources for Thalictrum thalictroides and T. hernandezii: Facilitating candidate gene discovery in an emerging model plant lineage.</title>
        <authorList>
            <person name="Arias T."/>
            <person name="Riano-Pachon D.M."/>
            <person name="Di Stilio V.S."/>
        </authorList>
    </citation>
    <scope>NUCLEOTIDE SEQUENCE [LARGE SCALE GENOMIC DNA]</scope>
    <source>
        <strain evidence="3">cv. WT478/WT964</strain>
        <tissue evidence="2">Leaves</tissue>
    </source>
</reference>
<dbReference type="Proteomes" id="UP000554482">
    <property type="component" value="Unassembled WGS sequence"/>
</dbReference>
<evidence type="ECO:0000256" key="1">
    <source>
        <dbReference type="SAM" id="MobiDB-lite"/>
    </source>
</evidence>
<organism evidence="2 3">
    <name type="scientific">Thalictrum thalictroides</name>
    <name type="common">Rue-anemone</name>
    <name type="synonym">Anemone thalictroides</name>
    <dbReference type="NCBI Taxonomy" id="46969"/>
    <lineage>
        <taxon>Eukaryota</taxon>
        <taxon>Viridiplantae</taxon>
        <taxon>Streptophyta</taxon>
        <taxon>Embryophyta</taxon>
        <taxon>Tracheophyta</taxon>
        <taxon>Spermatophyta</taxon>
        <taxon>Magnoliopsida</taxon>
        <taxon>Ranunculales</taxon>
        <taxon>Ranunculaceae</taxon>
        <taxon>Thalictroideae</taxon>
        <taxon>Thalictrum</taxon>
    </lineage>
</organism>
<proteinExistence type="predicted"/>
<protein>
    <submittedName>
        <fullName evidence="2">Uncharacterized protein</fullName>
    </submittedName>
</protein>
<evidence type="ECO:0000313" key="3">
    <source>
        <dbReference type="Proteomes" id="UP000554482"/>
    </source>
</evidence>